<comment type="catalytic activity">
    <reaction evidence="15 17 19">
        <text>(6S)-NADHX + ADP = AMP + phosphate + NADH + H(+)</text>
        <dbReference type="Rhea" id="RHEA:32223"/>
        <dbReference type="ChEBI" id="CHEBI:15378"/>
        <dbReference type="ChEBI" id="CHEBI:43474"/>
        <dbReference type="ChEBI" id="CHEBI:57945"/>
        <dbReference type="ChEBI" id="CHEBI:64074"/>
        <dbReference type="ChEBI" id="CHEBI:456215"/>
        <dbReference type="ChEBI" id="CHEBI:456216"/>
        <dbReference type="EC" id="4.2.1.136"/>
    </reaction>
</comment>
<keyword evidence="11 18" id="KW-0413">Isomerase</keyword>
<dbReference type="SUPFAM" id="SSF53613">
    <property type="entry name" value="Ribokinase-like"/>
    <property type="match status" value="1"/>
</dbReference>
<feature type="binding site" evidence="18">
    <location>
        <position position="120"/>
    </location>
    <ligand>
        <name>K(+)</name>
        <dbReference type="ChEBI" id="CHEBI:29103"/>
    </ligand>
</feature>
<dbReference type="GO" id="GO:0046496">
    <property type="term" value="P:nicotinamide nucleotide metabolic process"/>
    <property type="evidence" value="ECO:0007669"/>
    <property type="project" value="UniProtKB-UniRule"/>
</dbReference>
<dbReference type="PANTHER" id="PTHR12592">
    <property type="entry name" value="ATP-DEPENDENT (S)-NAD(P)H-HYDRATE DEHYDRATASE FAMILY MEMBER"/>
    <property type="match status" value="1"/>
</dbReference>
<evidence type="ECO:0000256" key="15">
    <source>
        <dbReference type="ARBA" id="ARBA00048238"/>
    </source>
</evidence>
<evidence type="ECO:0000256" key="13">
    <source>
        <dbReference type="ARBA" id="ARBA00023268"/>
    </source>
</evidence>
<proteinExistence type="inferred from homology"/>
<dbReference type="Pfam" id="PF01256">
    <property type="entry name" value="Carb_kinase"/>
    <property type="match status" value="1"/>
</dbReference>
<evidence type="ECO:0000256" key="10">
    <source>
        <dbReference type="ARBA" id="ARBA00023027"/>
    </source>
</evidence>
<dbReference type="Gene3D" id="3.40.50.10260">
    <property type="entry name" value="YjeF N-terminal domain"/>
    <property type="match status" value="1"/>
</dbReference>
<keyword evidence="12 17" id="KW-0456">Lyase</keyword>
<accession>A0A510JE54</accession>
<keyword evidence="6 17" id="KW-0547">Nucleotide-binding</keyword>
<comment type="similarity">
    <text evidence="18">Belongs to the NnrE/AIBP family.</text>
</comment>
<evidence type="ECO:0000256" key="8">
    <source>
        <dbReference type="ARBA" id="ARBA00022857"/>
    </source>
</evidence>
<evidence type="ECO:0000259" key="20">
    <source>
        <dbReference type="PROSITE" id="PS51383"/>
    </source>
</evidence>
<keyword evidence="5 18" id="KW-0479">Metal-binding</keyword>
<feature type="binding site" evidence="18">
    <location>
        <position position="158"/>
    </location>
    <ligand>
        <name>K(+)</name>
        <dbReference type="ChEBI" id="CHEBI:29103"/>
    </ligand>
</feature>
<dbReference type="KEGG" id="lgo:JCM16774_1255"/>
<feature type="binding site" evidence="18">
    <location>
        <position position="135"/>
    </location>
    <ligand>
        <name>(6S)-NADPHX</name>
        <dbReference type="ChEBI" id="CHEBI:64076"/>
    </ligand>
</feature>
<comment type="similarity">
    <text evidence="17">Belongs to the NnrD/CARKD family.</text>
</comment>
<dbReference type="Pfam" id="PF03853">
    <property type="entry name" value="YjeF_N"/>
    <property type="match status" value="1"/>
</dbReference>
<evidence type="ECO:0000313" key="22">
    <source>
        <dbReference type="EMBL" id="BBM36323.1"/>
    </source>
</evidence>
<feature type="binding site" evidence="18">
    <location>
        <begin position="54"/>
        <end position="58"/>
    </location>
    <ligand>
        <name>(6S)-NADPHX</name>
        <dbReference type="ChEBI" id="CHEBI:64076"/>
    </ligand>
</feature>
<dbReference type="Proteomes" id="UP000321606">
    <property type="component" value="Chromosome"/>
</dbReference>
<evidence type="ECO:0000259" key="21">
    <source>
        <dbReference type="PROSITE" id="PS51385"/>
    </source>
</evidence>
<sequence>MLLGGNEETRKIDEYAINTLGIPGIVLMENAAASFVKNLDLTADSYLVICGKGNNGGDGYAIARQLNALGKNITVFCIDNQNMSKDCKINYEICKNMNIKISSDIDELDELLINSRGVIDGIFGTGLNSPVTGIYREVIEKINRHSQHCKIYSVDIPSGINGNTGEIMGTAVKAFKTVSFVIYKKGFLNRKNKEYFGEIRVENIGVNENSFLHLIKAHYLTEKEIQKIIIGRNEFSHKGDFGKILIFAGSKGFSGAAKIAVNSCIRSGSGLVTLLTYDNILNEVSSKMTEAMTLGINSDFVEENFPEIEKMILNSDVMAIGPGIGKSEKSLVILEKLLSFKKNIKGNDIKLVIDADGLNLLSENKYLFKEIENRAVLTPHSVEFSRLSGFSLEEIEKYRFEICRDFALSNKVILLLKGKNTLITDGNEVYINSTGNPYMANGGAGDCLTGIIASLSGQNYGLFESAYTGAFLHGYIADGLFKEQYIINASHIIENIPKYMKKLFCGK</sequence>
<evidence type="ECO:0000256" key="11">
    <source>
        <dbReference type="ARBA" id="ARBA00023235"/>
    </source>
</evidence>
<dbReference type="GO" id="GO:0016301">
    <property type="term" value="F:kinase activity"/>
    <property type="evidence" value="ECO:0007669"/>
    <property type="project" value="UniProtKB-KW"/>
</dbReference>
<dbReference type="InterPro" id="IPR036652">
    <property type="entry name" value="YjeF_N_dom_sf"/>
</dbReference>
<reference evidence="22 23" key="1">
    <citation type="submission" date="2019-07" db="EMBL/GenBank/DDBJ databases">
        <title>Complete Genome Sequence of Leptotrichia goodfellowii Strain JCM 16774.</title>
        <authorList>
            <person name="Watanabe S."/>
            <person name="Cui L."/>
        </authorList>
    </citation>
    <scope>NUCLEOTIDE SEQUENCE [LARGE SCALE GENOMIC DNA]</scope>
    <source>
        <strain evidence="22 23">JCM16774</strain>
    </source>
</reference>
<dbReference type="OrthoDB" id="9806925at2"/>
<dbReference type="PROSITE" id="PS51383">
    <property type="entry name" value="YJEF_C_3"/>
    <property type="match status" value="1"/>
</dbReference>
<dbReference type="GO" id="GO:0046872">
    <property type="term" value="F:metal ion binding"/>
    <property type="evidence" value="ECO:0007669"/>
    <property type="project" value="UniProtKB-UniRule"/>
</dbReference>
<keyword evidence="7 17" id="KW-0067">ATP-binding</keyword>
<comment type="function">
    <text evidence="18">Catalyzes the epimerization of the S- and R-forms of NAD(P)HX, a damaged form of NAD(P)H that is a result of enzymatic or heat-dependent hydration. This is a prerequisite for the S-specific NAD(P)H-hydrate dehydratase to allow the repair of both epimers of NAD(P)HX.</text>
</comment>
<feature type="binding site" evidence="18">
    <location>
        <position position="55"/>
    </location>
    <ligand>
        <name>K(+)</name>
        <dbReference type="ChEBI" id="CHEBI:29103"/>
    </ligand>
</feature>
<dbReference type="CDD" id="cd01171">
    <property type="entry name" value="YXKO-related"/>
    <property type="match status" value="1"/>
</dbReference>
<feature type="binding site" evidence="18">
    <location>
        <position position="155"/>
    </location>
    <ligand>
        <name>(6S)-NADPHX</name>
        <dbReference type="ChEBI" id="CHEBI:64076"/>
    </ligand>
</feature>
<dbReference type="GO" id="GO:0052856">
    <property type="term" value="F:NAD(P)HX epimerase activity"/>
    <property type="evidence" value="ECO:0007669"/>
    <property type="project" value="UniProtKB-UniRule"/>
</dbReference>
<comment type="function">
    <text evidence="14 19">Bifunctional enzyme that catalyzes the epimerization of the S- and R-forms of NAD(P)HX and the dehydration of the S-form of NAD(P)HX at the expense of ADP, which is converted to AMP. This allows the repair of both epimers of NAD(P)HX, a damaged form of NAD(P)H that is a result of enzymatic or heat-dependent hydration.</text>
</comment>
<dbReference type="AlphaFoldDB" id="A0A510JE54"/>
<protein>
    <recommendedName>
        <fullName evidence="19">Bifunctional NAD(P)H-hydrate repair enzyme</fullName>
    </recommendedName>
    <alternativeName>
        <fullName evidence="19">Nicotinamide nucleotide repair protein</fullName>
    </alternativeName>
    <domain>
        <recommendedName>
            <fullName evidence="19">ADP-dependent (S)-NAD(P)H-hydrate dehydratase</fullName>
            <ecNumber evidence="19">4.2.1.136</ecNumber>
        </recommendedName>
        <alternativeName>
            <fullName evidence="19">ADP-dependent NAD(P)HX dehydratase</fullName>
        </alternativeName>
    </domain>
    <domain>
        <recommendedName>
            <fullName evidence="19">NAD(P)H-hydrate epimerase</fullName>
            <ecNumber evidence="19">5.1.99.6</ecNumber>
        </recommendedName>
    </domain>
</protein>
<dbReference type="EC" id="4.2.1.136" evidence="19"/>
<dbReference type="STRING" id="714315.GCA_000516535_01262"/>
<feature type="domain" description="YjeF N-terminal" evidence="21">
    <location>
        <begin position="9"/>
        <end position="212"/>
    </location>
</feature>
<evidence type="ECO:0000256" key="14">
    <source>
        <dbReference type="ARBA" id="ARBA00025153"/>
    </source>
</evidence>
<name>A0A510JE54_9FUSO</name>
<dbReference type="SUPFAM" id="SSF64153">
    <property type="entry name" value="YjeF N-terminal domain-like"/>
    <property type="match status" value="1"/>
</dbReference>
<dbReference type="InterPro" id="IPR004443">
    <property type="entry name" value="YjeF_N_dom"/>
</dbReference>
<dbReference type="PIRSF" id="PIRSF017184">
    <property type="entry name" value="Nnr"/>
    <property type="match status" value="1"/>
</dbReference>
<keyword evidence="8 17" id="KW-0521">NADP</keyword>
<dbReference type="EMBL" id="AP019822">
    <property type="protein sequence ID" value="BBM36323.1"/>
    <property type="molecule type" value="Genomic_DNA"/>
</dbReference>
<dbReference type="GO" id="GO:0005524">
    <property type="term" value="F:ATP binding"/>
    <property type="evidence" value="ECO:0007669"/>
    <property type="project" value="UniProtKB-UniRule"/>
</dbReference>
<feature type="binding site" evidence="17">
    <location>
        <position position="446"/>
    </location>
    <ligand>
        <name>(6S)-NADPHX</name>
        <dbReference type="ChEBI" id="CHEBI:64076"/>
    </ligand>
</feature>
<evidence type="ECO:0000256" key="2">
    <source>
        <dbReference type="ARBA" id="ARBA00000909"/>
    </source>
</evidence>
<dbReference type="InterPro" id="IPR029056">
    <property type="entry name" value="Ribokinase-like"/>
</dbReference>
<comment type="cofactor">
    <cofactor evidence="18 19">
        <name>K(+)</name>
        <dbReference type="ChEBI" id="CHEBI:29103"/>
    </cofactor>
    <text evidence="18 19">Binds 1 potassium ion per subunit.</text>
</comment>
<comment type="function">
    <text evidence="17">Catalyzes the dehydration of the S-form of NAD(P)HX at the expense of ADP, which is converted to AMP. Together with NAD(P)HX epimerase, which catalyzes the epimerization of the S- and R-forms, the enzyme allows the repair of both epimers of NAD(P)HX, a damaged form of NAD(P)H that is a result of enzymatic or heat-dependent hydration.</text>
</comment>
<evidence type="ECO:0000256" key="7">
    <source>
        <dbReference type="ARBA" id="ARBA00022840"/>
    </source>
</evidence>
<keyword evidence="10 17" id="KW-0520">NAD</keyword>
<dbReference type="InterPro" id="IPR000631">
    <property type="entry name" value="CARKD"/>
</dbReference>
<feature type="binding site" evidence="17">
    <location>
        <position position="445"/>
    </location>
    <ligand>
        <name>AMP</name>
        <dbReference type="ChEBI" id="CHEBI:456215"/>
    </ligand>
</feature>
<keyword evidence="22" id="KW-0418">Kinase</keyword>
<keyword evidence="13" id="KW-0511">Multifunctional enzyme</keyword>
<comment type="subunit">
    <text evidence="17">Homotetramer.</text>
</comment>
<evidence type="ECO:0000256" key="3">
    <source>
        <dbReference type="ARBA" id="ARBA00006001"/>
    </source>
</evidence>
<feature type="binding site" evidence="17">
    <location>
        <position position="256"/>
    </location>
    <ligand>
        <name>(6S)-NADPHX</name>
        <dbReference type="ChEBI" id="CHEBI:64076"/>
    </ligand>
</feature>
<comment type="catalytic activity">
    <reaction evidence="2 18 19">
        <text>(6R)-NADPHX = (6S)-NADPHX</text>
        <dbReference type="Rhea" id="RHEA:32227"/>
        <dbReference type="ChEBI" id="CHEBI:64076"/>
        <dbReference type="ChEBI" id="CHEBI:64077"/>
        <dbReference type="EC" id="5.1.99.6"/>
    </reaction>
</comment>
<feature type="binding site" evidence="17">
    <location>
        <position position="380"/>
    </location>
    <ligand>
        <name>(6S)-NADPHX</name>
        <dbReference type="ChEBI" id="CHEBI:64076"/>
    </ligand>
</feature>
<feature type="domain" description="YjeF C-terminal" evidence="20">
    <location>
        <begin position="221"/>
        <end position="503"/>
    </location>
</feature>
<dbReference type="Gene3D" id="3.40.1190.20">
    <property type="match status" value="1"/>
</dbReference>
<evidence type="ECO:0000256" key="4">
    <source>
        <dbReference type="ARBA" id="ARBA00009524"/>
    </source>
</evidence>
<evidence type="ECO:0000256" key="9">
    <source>
        <dbReference type="ARBA" id="ARBA00022958"/>
    </source>
</evidence>
<evidence type="ECO:0000256" key="1">
    <source>
        <dbReference type="ARBA" id="ARBA00000013"/>
    </source>
</evidence>
<dbReference type="NCBIfam" id="TIGR00197">
    <property type="entry name" value="yjeF_nterm"/>
    <property type="match status" value="1"/>
</dbReference>
<keyword evidence="9 18" id="KW-0630">Potassium</keyword>
<feature type="binding site" evidence="17">
    <location>
        <position position="323"/>
    </location>
    <ligand>
        <name>(6S)-NADPHX</name>
        <dbReference type="ChEBI" id="CHEBI:64076"/>
    </ligand>
</feature>
<dbReference type="RefSeq" id="WP_026737660.1">
    <property type="nucleotide sequence ID" value="NZ_AP019822.1"/>
</dbReference>
<dbReference type="InterPro" id="IPR030677">
    <property type="entry name" value="Nnr"/>
</dbReference>
<comment type="catalytic activity">
    <reaction evidence="16 17 19">
        <text>(6S)-NADPHX + ADP = AMP + phosphate + NADPH + H(+)</text>
        <dbReference type="Rhea" id="RHEA:32235"/>
        <dbReference type="ChEBI" id="CHEBI:15378"/>
        <dbReference type="ChEBI" id="CHEBI:43474"/>
        <dbReference type="ChEBI" id="CHEBI:57783"/>
        <dbReference type="ChEBI" id="CHEBI:64076"/>
        <dbReference type="ChEBI" id="CHEBI:456215"/>
        <dbReference type="ChEBI" id="CHEBI:456216"/>
        <dbReference type="EC" id="4.2.1.136"/>
    </reaction>
</comment>
<dbReference type="GO" id="GO:0110051">
    <property type="term" value="P:metabolite repair"/>
    <property type="evidence" value="ECO:0007669"/>
    <property type="project" value="TreeGrafter"/>
</dbReference>
<dbReference type="HAMAP" id="MF_01965">
    <property type="entry name" value="NADHX_dehydratase"/>
    <property type="match status" value="1"/>
</dbReference>
<evidence type="ECO:0000256" key="18">
    <source>
        <dbReference type="HAMAP-Rule" id="MF_01966"/>
    </source>
</evidence>
<evidence type="ECO:0000256" key="6">
    <source>
        <dbReference type="ARBA" id="ARBA00022741"/>
    </source>
</evidence>
<evidence type="ECO:0000256" key="12">
    <source>
        <dbReference type="ARBA" id="ARBA00023239"/>
    </source>
</evidence>
<dbReference type="NCBIfam" id="TIGR00196">
    <property type="entry name" value="yjeF_cterm"/>
    <property type="match status" value="1"/>
</dbReference>
<comment type="similarity">
    <text evidence="4 19">In the C-terminal section; belongs to the NnrD/CARKD family.</text>
</comment>
<evidence type="ECO:0000256" key="19">
    <source>
        <dbReference type="PIRNR" id="PIRNR017184"/>
    </source>
</evidence>
<feature type="binding site" evidence="17">
    <location>
        <begin position="417"/>
        <end position="421"/>
    </location>
    <ligand>
        <name>AMP</name>
        <dbReference type="ChEBI" id="CHEBI:456215"/>
    </ligand>
</feature>
<evidence type="ECO:0000256" key="16">
    <source>
        <dbReference type="ARBA" id="ARBA00049209"/>
    </source>
</evidence>
<dbReference type="EC" id="5.1.99.6" evidence="19"/>
<evidence type="ECO:0000256" key="17">
    <source>
        <dbReference type="HAMAP-Rule" id="MF_01965"/>
    </source>
</evidence>
<feature type="binding site" evidence="18">
    <location>
        <begin position="124"/>
        <end position="130"/>
    </location>
    <ligand>
        <name>(6S)-NADPHX</name>
        <dbReference type="ChEBI" id="CHEBI:64076"/>
    </ligand>
</feature>
<dbReference type="GO" id="GO:0052855">
    <property type="term" value="F:ADP-dependent NAD(P)H-hydrate dehydratase activity"/>
    <property type="evidence" value="ECO:0007669"/>
    <property type="project" value="UniProtKB-UniRule"/>
</dbReference>
<gene>
    <name evidence="18" type="primary">nnrE</name>
    <name evidence="17" type="synonym">nnrD</name>
    <name evidence="22" type="ORF">JCM16774_1255</name>
</gene>
<keyword evidence="22" id="KW-0808">Transferase</keyword>
<dbReference type="PROSITE" id="PS51385">
    <property type="entry name" value="YJEF_N"/>
    <property type="match status" value="1"/>
</dbReference>
<dbReference type="PANTHER" id="PTHR12592:SF0">
    <property type="entry name" value="ATP-DEPENDENT (S)-NAD(P)H-HYDRATE DEHYDRATASE"/>
    <property type="match status" value="1"/>
</dbReference>
<evidence type="ECO:0000256" key="5">
    <source>
        <dbReference type="ARBA" id="ARBA00022723"/>
    </source>
</evidence>
<comment type="similarity">
    <text evidence="3 19">In the N-terminal section; belongs to the NnrE/AIBP family.</text>
</comment>
<comment type="cofactor">
    <cofactor evidence="17">
        <name>Mg(2+)</name>
        <dbReference type="ChEBI" id="CHEBI:18420"/>
    </cofactor>
</comment>
<evidence type="ECO:0000313" key="23">
    <source>
        <dbReference type="Proteomes" id="UP000321606"/>
    </source>
</evidence>
<dbReference type="HAMAP" id="MF_01966">
    <property type="entry name" value="NADHX_epimerase"/>
    <property type="match status" value="1"/>
</dbReference>
<organism evidence="22 23">
    <name type="scientific">Pseudoleptotrichia goodfellowii</name>
    <dbReference type="NCBI Taxonomy" id="157692"/>
    <lineage>
        <taxon>Bacteria</taxon>
        <taxon>Fusobacteriati</taxon>
        <taxon>Fusobacteriota</taxon>
        <taxon>Fusobacteriia</taxon>
        <taxon>Fusobacteriales</taxon>
        <taxon>Leptotrichiaceae</taxon>
        <taxon>Pseudoleptotrichia</taxon>
    </lineage>
</organism>
<comment type="catalytic activity">
    <reaction evidence="1 18 19">
        <text>(6R)-NADHX = (6S)-NADHX</text>
        <dbReference type="Rhea" id="RHEA:32215"/>
        <dbReference type="ChEBI" id="CHEBI:64074"/>
        <dbReference type="ChEBI" id="CHEBI:64075"/>
        <dbReference type="EC" id="5.1.99.6"/>
    </reaction>
</comment>